<comment type="caution">
    <text evidence="1">The sequence shown here is derived from an EMBL/GenBank/DDBJ whole genome shotgun (WGS) entry which is preliminary data.</text>
</comment>
<evidence type="ECO:0008006" key="3">
    <source>
        <dbReference type="Google" id="ProtNLM"/>
    </source>
</evidence>
<name>A0A4Z0W4S6_9BACT</name>
<evidence type="ECO:0000313" key="1">
    <source>
        <dbReference type="EMBL" id="TGG88826.1"/>
    </source>
</evidence>
<organism evidence="1 2">
    <name type="scientific">Geotoga petraea</name>
    <dbReference type="NCBI Taxonomy" id="28234"/>
    <lineage>
        <taxon>Bacteria</taxon>
        <taxon>Thermotogati</taxon>
        <taxon>Thermotogota</taxon>
        <taxon>Thermotogae</taxon>
        <taxon>Petrotogales</taxon>
        <taxon>Petrotogaceae</taxon>
        <taxon>Geotoga</taxon>
    </lineage>
</organism>
<dbReference type="EMBL" id="SRME01000001">
    <property type="protein sequence ID" value="TGG88826.1"/>
    <property type="molecule type" value="Genomic_DNA"/>
</dbReference>
<protein>
    <recommendedName>
        <fullName evidence="3">Alcohol acetyltransferase</fullName>
    </recommendedName>
</protein>
<evidence type="ECO:0000313" key="2">
    <source>
        <dbReference type="Proteomes" id="UP000297288"/>
    </source>
</evidence>
<dbReference type="Proteomes" id="UP000297288">
    <property type="component" value="Unassembled WGS sequence"/>
</dbReference>
<reference evidence="1 2" key="1">
    <citation type="submission" date="2019-04" db="EMBL/GenBank/DDBJ databases">
        <title>Draft genome sequence data and analysis of a Fermenting Bacterium, Geotoga petraea strain HO-Geo1, isolated from heavy-oil petroleum reservoir in Russia.</title>
        <authorList>
            <person name="Grouzdev D.S."/>
            <person name="Semenova E.M."/>
            <person name="Sokolova D.S."/>
            <person name="Tourova T.P."/>
            <person name="Poltaraus A.B."/>
            <person name="Nazina T.N."/>
        </authorList>
    </citation>
    <scope>NUCLEOTIDE SEQUENCE [LARGE SCALE GENOMIC DNA]</scope>
    <source>
        <strain evidence="1 2">HO-Geo1</strain>
    </source>
</reference>
<proteinExistence type="predicted"/>
<dbReference type="AlphaFoldDB" id="A0A4Z0W4S6"/>
<sequence length="419" mass="49423">MRKAWYKLDNAGKLYSSIMNDRATTIFRLSIYLKEKVDVLILKQAVDNLKDRFPYYNVLLKKGFFWHYLETTDRNPTIDLERYYPCMDIKYNKQGIYLYRLLYFENKLSFEFSHIMTDGNGALVYILSLIYEYLNLKGENIEKIPGLFYKDETPDPGEFEDGFDKYFDPTNKKKIKFVDAFKLPFNKTEPGIYYTVTGILDSKELKKLATNYDSSVGEFLISLYIFSIYKYIVENNLPKKPIYTNSPVNLRSVFGSKTMKNFFVSVTPHIDFEKDLYSLEEIVEIVKKYMRKAKQKEYLTRYINRSVRNTKNWLKFFPLIIKDSAMSAVYNIWGESNYTSGFSNMGVIKLGPLEKYIEKMEAYPPPSEGNIIKVASLTYKDKMYITFGKLTEEKDLERIFFSELRKMGIIAKIETNYRS</sequence>
<dbReference type="RefSeq" id="WP_135402457.1">
    <property type="nucleotide sequence ID" value="NZ_SRME01000001.1"/>
</dbReference>
<gene>
    <name evidence="1" type="ORF">E4650_01125</name>
</gene>
<accession>A0A4Z0W4S6</accession>
<dbReference type="OrthoDB" id="4876345at2"/>